<comment type="catalytic activity">
    <reaction evidence="9">
        <text>L-histidinol phosphate + 2-oxoglutarate = 3-(imidazol-4-yl)-2-oxopropyl phosphate + L-glutamate</text>
        <dbReference type="Rhea" id="RHEA:23744"/>
        <dbReference type="ChEBI" id="CHEBI:16810"/>
        <dbReference type="ChEBI" id="CHEBI:29985"/>
        <dbReference type="ChEBI" id="CHEBI:57766"/>
        <dbReference type="ChEBI" id="CHEBI:57980"/>
        <dbReference type="EC" id="2.6.1.9"/>
    </reaction>
</comment>
<comment type="pathway">
    <text evidence="9">Amino-acid biosynthesis; L-histidine biosynthesis; L-histidine from 5-phospho-alpha-D-ribose 1-diphosphate: step 7/9.</text>
</comment>
<dbReference type="GO" id="GO:0000105">
    <property type="term" value="P:L-histidine biosynthetic process"/>
    <property type="evidence" value="ECO:0007669"/>
    <property type="project" value="UniProtKB-UniRule"/>
</dbReference>
<keyword evidence="7 9" id="KW-0663">Pyridoxal phosphate</keyword>
<comment type="subunit">
    <text evidence="3 9">Homodimer.</text>
</comment>
<evidence type="ECO:0000256" key="6">
    <source>
        <dbReference type="ARBA" id="ARBA00022679"/>
    </source>
</evidence>
<keyword evidence="5 9" id="KW-0028">Amino-acid biosynthesis</keyword>
<dbReference type="NCBIfam" id="TIGR01141">
    <property type="entry name" value="hisC"/>
    <property type="match status" value="1"/>
</dbReference>
<dbReference type="RefSeq" id="WP_090846724.1">
    <property type="nucleotide sequence ID" value="NZ_FMZL01000013.1"/>
</dbReference>
<reference evidence="12" key="1">
    <citation type="submission" date="2016-10" db="EMBL/GenBank/DDBJ databases">
        <authorList>
            <person name="Varghese N."/>
            <person name="Submissions S."/>
        </authorList>
    </citation>
    <scope>NUCLEOTIDE SEQUENCE [LARGE SCALE GENOMIC DNA]</scope>
    <source>
        <strain evidence="12">DSM 22619</strain>
    </source>
</reference>
<dbReference type="InterPro" id="IPR004839">
    <property type="entry name" value="Aminotransferase_I/II_large"/>
</dbReference>
<dbReference type="AlphaFoldDB" id="A0A1G6LBP8"/>
<keyword evidence="8 9" id="KW-0368">Histidine biosynthesis</keyword>
<feature type="domain" description="Aminotransferase class I/classII large" evidence="10">
    <location>
        <begin position="32"/>
        <end position="357"/>
    </location>
</feature>
<dbReference type="GO" id="GO:0004400">
    <property type="term" value="F:histidinol-phosphate transaminase activity"/>
    <property type="evidence" value="ECO:0007669"/>
    <property type="project" value="UniProtKB-UniRule"/>
</dbReference>
<dbReference type="InterPro" id="IPR005861">
    <property type="entry name" value="HisP_aminotrans"/>
</dbReference>
<keyword evidence="4 9" id="KW-0032">Aminotransferase</keyword>
<evidence type="ECO:0000313" key="11">
    <source>
        <dbReference type="EMBL" id="SDC40700.1"/>
    </source>
</evidence>
<dbReference type="STRING" id="604330.SAMN04489857_1257"/>
<dbReference type="HAMAP" id="MF_01023">
    <property type="entry name" value="HisC_aminotrans_2"/>
    <property type="match status" value="1"/>
</dbReference>
<gene>
    <name evidence="9" type="primary">hisC</name>
    <name evidence="11" type="ORF">SAMN04487824_11324</name>
</gene>
<evidence type="ECO:0000256" key="4">
    <source>
        <dbReference type="ARBA" id="ARBA00022576"/>
    </source>
</evidence>
<dbReference type="UniPathway" id="UPA00031">
    <property type="reaction ID" value="UER00012"/>
</dbReference>
<dbReference type="EMBL" id="FMZL01000013">
    <property type="protein sequence ID" value="SDC40700.1"/>
    <property type="molecule type" value="Genomic_DNA"/>
</dbReference>
<dbReference type="GO" id="GO:0030170">
    <property type="term" value="F:pyridoxal phosphate binding"/>
    <property type="evidence" value="ECO:0007669"/>
    <property type="project" value="InterPro"/>
</dbReference>
<dbReference type="InterPro" id="IPR015421">
    <property type="entry name" value="PyrdxlP-dep_Trfase_major"/>
</dbReference>
<feature type="modified residue" description="N6-(pyridoxal phosphate)lysine" evidence="9">
    <location>
        <position position="221"/>
    </location>
</feature>
<proteinExistence type="inferred from homology"/>
<dbReference type="PANTHER" id="PTHR42885">
    <property type="entry name" value="HISTIDINOL-PHOSPHATE AMINOTRANSFERASE-RELATED"/>
    <property type="match status" value="1"/>
</dbReference>
<protein>
    <recommendedName>
        <fullName evidence="9">Histidinol-phosphate aminotransferase</fullName>
        <ecNumber evidence="9">2.6.1.9</ecNumber>
    </recommendedName>
    <alternativeName>
        <fullName evidence="9">Imidazole acetol-phosphate transaminase</fullName>
    </alternativeName>
</protein>
<evidence type="ECO:0000256" key="8">
    <source>
        <dbReference type="ARBA" id="ARBA00023102"/>
    </source>
</evidence>
<name>A0A1G6LBP8_9ACTN</name>
<evidence type="ECO:0000256" key="3">
    <source>
        <dbReference type="ARBA" id="ARBA00011738"/>
    </source>
</evidence>
<keyword evidence="6 9" id="KW-0808">Transferase</keyword>
<comment type="similarity">
    <text evidence="2 9">Belongs to the class-II pyridoxal-phosphate-dependent aminotransferase family. Histidinol-phosphate aminotransferase subfamily.</text>
</comment>
<evidence type="ECO:0000256" key="7">
    <source>
        <dbReference type="ARBA" id="ARBA00022898"/>
    </source>
</evidence>
<dbReference type="Pfam" id="PF00155">
    <property type="entry name" value="Aminotran_1_2"/>
    <property type="match status" value="1"/>
</dbReference>
<evidence type="ECO:0000256" key="1">
    <source>
        <dbReference type="ARBA" id="ARBA00001933"/>
    </source>
</evidence>
<dbReference type="PANTHER" id="PTHR42885:SF2">
    <property type="entry name" value="HISTIDINOL-PHOSPHATE AMINOTRANSFERASE"/>
    <property type="match status" value="1"/>
</dbReference>
<evidence type="ECO:0000259" key="10">
    <source>
        <dbReference type="Pfam" id="PF00155"/>
    </source>
</evidence>
<evidence type="ECO:0000256" key="9">
    <source>
        <dbReference type="HAMAP-Rule" id="MF_01023"/>
    </source>
</evidence>
<sequence length="365" mass="39645">MPQGISDRIRAVMRPSAAALEPYDPAFSQVRINLSANENTYGMPPEVKAAVDRGLCDAVTNRYPQPLSNELRSELARWHGVGEDHVIVGNGGDELLFNLFLAFGGRDHVLVSCEPTFSVYRLYAELVETTVVDVPRNPDTFECDADALAEAASRASIVVVTSPNNPTGNLFPIEQTRRLCEACPGIVLLDEAYMEFAPDGSSAEPLLAEYDNLAVLHTLSKAFCLAGGRIGYVLASPSVVNALAAVRQPYSVNVFSQAAGLAAVKNRKTFGPTIASIASERDRLLDELATMEDLGVTVWPSAANFLLVRMPDAHVVRNRLRDEFSILVRDFSSAPGLRDCLRITVGMPDENDALLDALRQLLKGE</sequence>
<evidence type="ECO:0000256" key="2">
    <source>
        <dbReference type="ARBA" id="ARBA00007970"/>
    </source>
</evidence>
<keyword evidence="12" id="KW-1185">Reference proteome</keyword>
<accession>A0A1G6LBP8</accession>
<evidence type="ECO:0000256" key="5">
    <source>
        <dbReference type="ARBA" id="ARBA00022605"/>
    </source>
</evidence>
<dbReference type="InterPro" id="IPR015422">
    <property type="entry name" value="PyrdxlP-dep_Trfase_small"/>
</dbReference>
<dbReference type="CDD" id="cd00609">
    <property type="entry name" value="AAT_like"/>
    <property type="match status" value="1"/>
</dbReference>
<dbReference type="Gene3D" id="3.90.1150.10">
    <property type="entry name" value="Aspartate Aminotransferase, domain 1"/>
    <property type="match status" value="1"/>
</dbReference>
<organism evidence="11 12">
    <name type="scientific">Parafannyhessea umbonata</name>
    <dbReference type="NCBI Taxonomy" id="604330"/>
    <lineage>
        <taxon>Bacteria</taxon>
        <taxon>Bacillati</taxon>
        <taxon>Actinomycetota</taxon>
        <taxon>Coriobacteriia</taxon>
        <taxon>Coriobacteriales</taxon>
        <taxon>Atopobiaceae</taxon>
        <taxon>Parafannyhessea</taxon>
    </lineage>
</organism>
<comment type="cofactor">
    <cofactor evidence="1 9">
        <name>pyridoxal 5'-phosphate</name>
        <dbReference type="ChEBI" id="CHEBI:597326"/>
    </cofactor>
</comment>
<dbReference type="Proteomes" id="UP000198528">
    <property type="component" value="Unassembled WGS sequence"/>
</dbReference>
<dbReference type="SUPFAM" id="SSF53383">
    <property type="entry name" value="PLP-dependent transferases"/>
    <property type="match status" value="1"/>
</dbReference>
<dbReference type="Gene3D" id="3.40.640.10">
    <property type="entry name" value="Type I PLP-dependent aspartate aminotransferase-like (Major domain)"/>
    <property type="match status" value="1"/>
</dbReference>
<dbReference type="InterPro" id="IPR015424">
    <property type="entry name" value="PyrdxlP-dep_Trfase"/>
</dbReference>
<dbReference type="EC" id="2.6.1.9" evidence="9"/>
<evidence type="ECO:0000313" key="12">
    <source>
        <dbReference type="Proteomes" id="UP000198528"/>
    </source>
</evidence>